<evidence type="ECO:0000256" key="1">
    <source>
        <dbReference type="SAM" id="SignalP"/>
    </source>
</evidence>
<dbReference type="InParanoid" id="A0A7E5WUN7"/>
<dbReference type="Gene3D" id="2.120.10.30">
    <property type="entry name" value="TolB, C-terminal domain"/>
    <property type="match status" value="1"/>
</dbReference>
<proteinExistence type="predicted"/>
<dbReference type="OrthoDB" id="7277646at2759"/>
<keyword evidence="1" id="KW-0732">Signal</keyword>
<sequence length="284" mass="32814">MLNKVLLVALIVFVDAKLTIYLTDTPIQRIGTRIYRKELLTNAFQSPKELAYDSSSRNLFFMYMDDLTQNSRRAFINVVTKQAMKIEGIERNKATAVDPDTSDVYFGSDDGLYKYDPISNTATNIGLYNMNVFKIVIRNNAMYLIDANDHRIYKIFNEGKTAVRIGNMKTVMEFEVDNQNNVHLVTMCGVFCAYNSQEIVKNTDLRVVYHFFVEEDNTFGLTDDGIYQIDCFNGTARKVANIDFYPSSLIFGDYGDIFYSIENDIYRLRPINSYQILNIRKHNH</sequence>
<protein>
    <submittedName>
        <fullName evidence="3">Ommochrome-binding protein-like</fullName>
    </submittedName>
</protein>
<dbReference type="AlphaFoldDB" id="A0A7E5WUN7"/>
<evidence type="ECO:0000313" key="2">
    <source>
        <dbReference type="Proteomes" id="UP000322000"/>
    </source>
</evidence>
<dbReference type="SUPFAM" id="SSF63825">
    <property type="entry name" value="YWTD domain"/>
    <property type="match status" value="1"/>
</dbReference>
<dbReference type="GeneID" id="113505651"/>
<gene>
    <name evidence="3" type="primary">LOC113505651</name>
</gene>
<dbReference type="RefSeq" id="XP_026744254.1">
    <property type="nucleotide sequence ID" value="XM_026888453.1"/>
</dbReference>
<keyword evidence="2" id="KW-1185">Reference proteome</keyword>
<evidence type="ECO:0000313" key="3">
    <source>
        <dbReference type="RefSeq" id="XP_026744254.1"/>
    </source>
</evidence>
<reference evidence="3" key="1">
    <citation type="submission" date="2025-08" db="UniProtKB">
        <authorList>
            <consortium name="RefSeq"/>
        </authorList>
    </citation>
    <scope>IDENTIFICATION</scope>
</reference>
<feature type="signal peptide" evidence="1">
    <location>
        <begin position="1"/>
        <end position="16"/>
    </location>
</feature>
<feature type="chain" id="PRO_5028931386" evidence="1">
    <location>
        <begin position="17"/>
        <end position="284"/>
    </location>
</feature>
<name>A0A7E5WUN7_TRINI</name>
<accession>A0A7E5WUN7</accession>
<organism evidence="2 3">
    <name type="scientific">Trichoplusia ni</name>
    <name type="common">Cabbage looper</name>
    <dbReference type="NCBI Taxonomy" id="7111"/>
    <lineage>
        <taxon>Eukaryota</taxon>
        <taxon>Metazoa</taxon>
        <taxon>Ecdysozoa</taxon>
        <taxon>Arthropoda</taxon>
        <taxon>Hexapoda</taxon>
        <taxon>Insecta</taxon>
        <taxon>Pterygota</taxon>
        <taxon>Neoptera</taxon>
        <taxon>Endopterygota</taxon>
        <taxon>Lepidoptera</taxon>
        <taxon>Glossata</taxon>
        <taxon>Ditrysia</taxon>
        <taxon>Noctuoidea</taxon>
        <taxon>Noctuidae</taxon>
        <taxon>Plusiinae</taxon>
        <taxon>Trichoplusia</taxon>
    </lineage>
</organism>
<dbReference type="Proteomes" id="UP000322000">
    <property type="component" value="Chromosome 26"/>
</dbReference>
<dbReference type="KEGG" id="tnl:113505651"/>
<dbReference type="InterPro" id="IPR011042">
    <property type="entry name" value="6-blade_b-propeller_TolB-like"/>
</dbReference>